<organism evidence="3 4">
    <name type="scientific">Pontibacter rugosus</name>
    <dbReference type="NCBI Taxonomy" id="1745966"/>
    <lineage>
        <taxon>Bacteria</taxon>
        <taxon>Pseudomonadati</taxon>
        <taxon>Bacteroidota</taxon>
        <taxon>Cytophagia</taxon>
        <taxon>Cytophagales</taxon>
        <taxon>Hymenobacteraceae</taxon>
        <taxon>Pontibacter</taxon>
    </lineage>
</organism>
<reference evidence="4" key="1">
    <citation type="journal article" date="2019" name="Int. J. Syst. Evol. Microbiol.">
        <title>The Global Catalogue of Microorganisms (GCM) 10K type strain sequencing project: providing services to taxonomists for standard genome sequencing and annotation.</title>
        <authorList>
            <consortium name="The Broad Institute Genomics Platform"/>
            <consortium name="The Broad Institute Genome Sequencing Center for Infectious Disease"/>
            <person name="Wu L."/>
            <person name="Ma J."/>
        </authorList>
    </citation>
    <scope>NUCLEOTIDE SEQUENCE [LARGE SCALE GENOMIC DNA]</scope>
    <source>
        <strain evidence="4">JCM 31319</strain>
    </source>
</reference>
<keyword evidence="4" id="KW-1185">Reference proteome</keyword>
<dbReference type="RefSeq" id="WP_377530011.1">
    <property type="nucleotide sequence ID" value="NZ_JBHTLD010000173.1"/>
</dbReference>
<keyword evidence="3" id="KW-0808">Transferase</keyword>
<name>A0ABW3ST80_9BACT</name>
<comment type="caution">
    <text evidence="3">The sequence shown here is derived from an EMBL/GenBank/DDBJ whole genome shotgun (WGS) entry which is preliminary data.</text>
</comment>
<evidence type="ECO:0000259" key="2">
    <source>
        <dbReference type="Pfam" id="PF08484"/>
    </source>
</evidence>
<dbReference type="Gene3D" id="6.10.250.3100">
    <property type="match status" value="1"/>
</dbReference>
<accession>A0ABW3ST80</accession>
<dbReference type="GO" id="GO:0032259">
    <property type="term" value="P:methylation"/>
    <property type="evidence" value="ECO:0007669"/>
    <property type="project" value="UniProtKB-KW"/>
</dbReference>
<keyword evidence="3" id="KW-0489">Methyltransferase</keyword>
<proteinExistence type="predicted"/>
<dbReference type="EMBL" id="JBHTLD010000173">
    <property type="protein sequence ID" value="MFD1187763.1"/>
    <property type="molecule type" value="Genomic_DNA"/>
</dbReference>
<dbReference type="Pfam" id="PF08421">
    <property type="entry name" value="Methyltransf_13"/>
    <property type="match status" value="1"/>
</dbReference>
<dbReference type="InterPro" id="IPR013630">
    <property type="entry name" value="Methyltransf_Zn-bd_dom_put"/>
</dbReference>
<protein>
    <submittedName>
        <fullName evidence="3">Methyltransferase domain-containing protein</fullName>
    </submittedName>
</protein>
<feature type="domain" description="Methyltransferase putative zinc binding" evidence="1">
    <location>
        <begin position="3"/>
        <end position="64"/>
    </location>
</feature>
<dbReference type="PANTHER" id="PTHR43861:SF5">
    <property type="entry name" value="BLL5978 PROTEIN"/>
    <property type="match status" value="1"/>
</dbReference>
<dbReference type="InterPro" id="IPR038576">
    <property type="entry name" value="Methyltransf_Zn-bd_dom_put_sf"/>
</dbReference>
<sequence length="418" mass="47504">MNCRFCKEPLHNKFVDLVNCPPSNAFLTEEQLSEPETYFPLTIYACHNCHLVQVDEYKKAKEIFNSDYVYFSSYSKSWVEHARRYVEAMVARFGYNEDSFVMEIASNDGYLLQHFKNKGVPVLGIEPTQNTANEAILKGIPTISEYFGSGFAHELSLREQKADLLIGNNVLAHVPDINDFVEGLKVALRRSGVITMEFPHLLRLVEDCQFDTIYHEHFSYLSFTTVKKIFESHALEMFDVEEVPTHGGSLRIFAKHKKDDTKAISPNVEAMLQKEAAAGITTDEYYLDFQERVDAIKYELLQFLVDKKRAGKKVIGYGAAAKGNTLLNYAGVKGSDLIEFVVDAAPSKQGKYLPGSHIPVVEEASIRELEPDFIIIFPWNLKDEVMHQLAYVSEWGGRFVTFIPSLQVFEPELKKVVV</sequence>
<dbReference type="InterPro" id="IPR029063">
    <property type="entry name" value="SAM-dependent_MTases_sf"/>
</dbReference>
<dbReference type="Gene3D" id="3.40.50.720">
    <property type="entry name" value="NAD(P)-binding Rossmann-like Domain"/>
    <property type="match status" value="1"/>
</dbReference>
<gene>
    <name evidence="3" type="ORF">ACFQ2O_16215</name>
</gene>
<dbReference type="InterPro" id="IPR013691">
    <property type="entry name" value="MeTrfase_14"/>
</dbReference>
<dbReference type="Gene3D" id="3.40.50.150">
    <property type="entry name" value="Vaccinia Virus protein VP39"/>
    <property type="match status" value="1"/>
</dbReference>
<feature type="domain" description="C-methyltransferase" evidence="2">
    <location>
        <begin position="244"/>
        <end position="404"/>
    </location>
</feature>
<evidence type="ECO:0000313" key="3">
    <source>
        <dbReference type="EMBL" id="MFD1187763.1"/>
    </source>
</evidence>
<evidence type="ECO:0000313" key="4">
    <source>
        <dbReference type="Proteomes" id="UP001597094"/>
    </source>
</evidence>
<dbReference type="Proteomes" id="UP001597094">
    <property type="component" value="Unassembled WGS sequence"/>
</dbReference>
<dbReference type="PANTHER" id="PTHR43861">
    <property type="entry name" value="TRANS-ACONITATE 2-METHYLTRANSFERASE-RELATED"/>
    <property type="match status" value="1"/>
</dbReference>
<dbReference type="SUPFAM" id="SSF53335">
    <property type="entry name" value="S-adenosyl-L-methionine-dependent methyltransferases"/>
    <property type="match status" value="1"/>
</dbReference>
<evidence type="ECO:0000259" key="1">
    <source>
        <dbReference type="Pfam" id="PF08421"/>
    </source>
</evidence>
<dbReference type="Gene3D" id="6.20.50.110">
    <property type="entry name" value="Methyltransferase, zinc-binding domain"/>
    <property type="match status" value="1"/>
</dbReference>
<dbReference type="Pfam" id="PF08484">
    <property type="entry name" value="Methyltransf_14"/>
    <property type="match status" value="1"/>
</dbReference>
<dbReference type="Pfam" id="PF13489">
    <property type="entry name" value="Methyltransf_23"/>
    <property type="match status" value="1"/>
</dbReference>
<dbReference type="GO" id="GO:0008168">
    <property type="term" value="F:methyltransferase activity"/>
    <property type="evidence" value="ECO:0007669"/>
    <property type="project" value="UniProtKB-KW"/>
</dbReference>